<dbReference type="AlphaFoldDB" id="A0A9X0BB27"/>
<dbReference type="GeneID" id="81366728"/>
<dbReference type="Proteomes" id="UP001147747">
    <property type="component" value="Unassembled WGS sequence"/>
</dbReference>
<keyword evidence="3" id="KW-1185">Reference proteome</keyword>
<dbReference type="InterPro" id="IPR046676">
    <property type="entry name" value="DUF6546"/>
</dbReference>
<sequence>MSLIGDQARRATPLVISYLPRDNLAGYASVCKVWNANTESLTFASAIKSLFETLALWPEREDCKISLEIAAQSHSDLQAEPDSEKKEPFLEASYLWQQKRSFQSEIRAFSFKHRGTKNSLCLVPVVTGLDIWSAGRYRKVTPSSKVISRPPRLRSLPLDPDDNERKDEMIRNHLREGIHSPLPVAALTPKIMLYIQHTLTCIEFALSLAEWSKSLFELGPKRLEPATGDYLAVVVWTMAIHKDPRWRERSPNESEDGSSDDYDLAPQDYKPDLFRSMPLDTLGDIYIAAGDAARQMPQLKIMELEASIPRIDGLEHVLGCCPSHKFKYDRPSGAATWISSSEFHVTERMRETWDAAAKAHGHFQVNIEVCSS</sequence>
<organism evidence="2 3">
    <name type="scientific">Penicillium cosmopolitanum</name>
    <dbReference type="NCBI Taxonomy" id="1131564"/>
    <lineage>
        <taxon>Eukaryota</taxon>
        <taxon>Fungi</taxon>
        <taxon>Dikarya</taxon>
        <taxon>Ascomycota</taxon>
        <taxon>Pezizomycotina</taxon>
        <taxon>Eurotiomycetes</taxon>
        <taxon>Eurotiomycetidae</taxon>
        <taxon>Eurotiales</taxon>
        <taxon>Aspergillaceae</taxon>
        <taxon>Penicillium</taxon>
    </lineage>
</organism>
<protein>
    <recommendedName>
        <fullName evidence="1">DUF6546 domain-containing protein</fullName>
    </recommendedName>
</protein>
<feature type="domain" description="DUF6546" evidence="1">
    <location>
        <begin position="285"/>
        <end position="367"/>
    </location>
</feature>
<reference evidence="2" key="1">
    <citation type="submission" date="2022-12" db="EMBL/GenBank/DDBJ databases">
        <authorList>
            <person name="Petersen C."/>
        </authorList>
    </citation>
    <scope>NUCLEOTIDE SEQUENCE</scope>
    <source>
        <strain evidence="2">IBT 29677</strain>
    </source>
</reference>
<evidence type="ECO:0000313" key="3">
    <source>
        <dbReference type="Proteomes" id="UP001147747"/>
    </source>
</evidence>
<name>A0A9X0BB27_9EURO</name>
<accession>A0A9X0BB27</accession>
<dbReference type="EMBL" id="JAPZBU010000005">
    <property type="protein sequence ID" value="KAJ5403240.1"/>
    <property type="molecule type" value="Genomic_DNA"/>
</dbReference>
<dbReference type="OrthoDB" id="4802432at2759"/>
<dbReference type="RefSeq" id="XP_056490482.1">
    <property type="nucleotide sequence ID" value="XM_056627748.1"/>
</dbReference>
<evidence type="ECO:0000313" key="2">
    <source>
        <dbReference type="EMBL" id="KAJ5403240.1"/>
    </source>
</evidence>
<evidence type="ECO:0000259" key="1">
    <source>
        <dbReference type="Pfam" id="PF20183"/>
    </source>
</evidence>
<comment type="caution">
    <text evidence="2">The sequence shown here is derived from an EMBL/GenBank/DDBJ whole genome shotgun (WGS) entry which is preliminary data.</text>
</comment>
<proteinExistence type="predicted"/>
<dbReference type="Pfam" id="PF20183">
    <property type="entry name" value="DUF6546"/>
    <property type="match status" value="1"/>
</dbReference>
<gene>
    <name evidence="2" type="ORF">N7509_003111</name>
</gene>
<reference evidence="2" key="2">
    <citation type="journal article" date="2023" name="IMA Fungus">
        <title>Comparative genomic study of the Penicillium genus elucidates a diverse pangenome and 15 lateral gene transfer events.</title>
        <authorList>
            <person name="Petersen C."/>
            <person name="Sorensen T."/>
            <person name="Nielsen M.R."/>
            <person name="Sondergaard T.E."/>
            <person name="Sorensen J.L."/>
            <person name="Fitzpatrick D.A."/>
            <person name="Frisvad J.C."/>
            <person name="Nielsen K.L."/>
        </authorList>
    </citation>
    <scope>NUCLEOTIDE SEQUENCE</scope>
    <source>
        <strain evidence="2">IBT 29677</strain>
    </source>
</reference>